<evidence type="ECO:0000256" key="1">
    <source>
        <dbReference type="SAM" id="SignalP"/>
    </source>
</evidence>
<evidence type="ECO:0000313" key="2">
    <source>
        <dbReference type="EMBL" id="AVI50760.1"/>
    </source>
</evidence>
<protein>
    <recommendedName>
        <fullName evidence="4">Gliding motility-associated C-terminal domain-containing protein</fullName>
    </recommendedName>
</protein>
<accession>A0A2S0HVV7</accession>
<dbReference type="Gene3D" id="2.60.40.10">
    <property type="entry name" value="Immunoglobulins"/>
    <property type="match status" value="1"/>
</dbReference>
<dbReference type="AlphaFoldDB" id="A0A2S0HVV7"/>
<reference evidence="2 3" key="1">
    <citation type="submission" date="2018-02" db="EMBL/GenBank/DDBJ databases">
        <title>Genomic analysis of the strain RR4-38 isolated from a seawater recirculating aquaculture system.</title>
        <authorList>
            <person name="Kim Y.-S."/>
            <person name="Jang Y.H."/>
            <person name="Kim K.-H."/>
        </authorList>
    </citation>
    <scope>NUCLEOTIDE SEQUENCE [LARGE SCALE GENOMIC DNA]</scope>
    <source>
        <strain evidence="2 3">RR4-38</strain>
    </source>
</reference>
<keyword evidence="3" id="KW-1185">Reference proteome</keyword>
<dbReference type="InterPro" id="IPR013783">
    <property type="entry name" value="Ig-like_fold"/>
</dbReference>
<feature type="chain" id="PRO_5015422137" description="Gliding motility-associated C-terminal domain-containing protein" evidence="1">
    <location>
        <begin position="35"/>
        <end position="674"/>
    </location>
</feature>
<dbReference type="Proteomes" id="UP000238442">
    <property type="component" value="Chromosome"/>
</dbReference>
<dbReference type="Pfam" id="PF13585">
    <property type="entry name" value="CHU_C"/>
    <property type="match status" value="1"/>
</dbReference>
<keyword evidence="1" id="KW-0732">Signal</keyword>
<sequence length="674" mass="73141">MKKDYTFNFSYLNRRTNTAVLSFILFFFTALAFAQGPGCPNVDAGADVDLDCGVDCVDLTASFLQTGETTSYDVTSITYAPPFPFTGGTPVSANTDDIWSPIIPIPFDFCFFGETYSEMIIGSNGVVAFDFTQPDTTPNGFCQWSFEPTETIPDPVELFRTTIFGAYMDINPAVAGSGQINFEVFGSAPCRTMVINFPDVPYFSCNNLIMTSQIVMYETTNVIEVYIEERSDQCPTWNDGLAIIGIQNQDGTVGFTPPGRNTGNWAATQEAWRFTPNGTSNVDFSWLDASGTVLGTDPTLNVCPTDPVTEYTAQAIYTNCNGDVITETDTVTVTKVASFTVDLGEDQEFCDVASYDITADVQGIDPTQATYLWNTGATTQTITVSQTGTYTCEVTFDTCTLMDSVDIEFNEDPDIDLGPDFETCFEDPVVLDASPSNYDPAVATYEWSLDGVVIAGATSPTITVVVGGTYSVVVTVGICSSSDTIVISPRSDLEVALGDDFKSCPNEPQTLTAVTSETDVTFEWLLNGDTIEGETSNTLEVMLEEGVMGTQTYTVIITKGECTGTDDINIETYEVGNCVISQGISPNGSPGFNDELDLEFLSDRAGGILQIQIFNRLGLVVYQKSNYVNEWVGQSDDGNELPTGTYFYVIDLASEDPVYGAQATGWIYLNRDAN</sequence>
<organism evidence="2 3">
    <name type="scientific">Pukyongia salina</name>
    <dbReference type="NCBI Taxonomy" id="2094025"/>
    <lineage>
        <taxon>Bacteria</taxon>
        <taxon>Pseudomonadati</taxon>
        <taxon>Bacteroidota</taxon>
        <taxon>Flavobacteriia</taxon>
        <taxon>Flavobacteriales</taxon>
        <taxon>Flavobacteriaceae</taxon>
        <taxon>Pukyongia</taxon>
    </lineage>
</organism>
<evidence type="ECO:0008006" key="4">
    <source>
        <dbReference type="Google" id="ProtNLM"/>
    </source>
</evidence>
<dbReference type="RefSeq" id="WP_105215849.1">
    <property type="nucleotide sequence ID" value="NZ_CP027062.1"/>
</dbReference>
<gene>
    <name evidence="2" type="ORF">C5O00_06065</name>
</gene>
<name>A0A2S0HVV7_9FLAO</name>
<evidence type="ECO:0000313" key="3">
    <source>
        <dbReference type="Proteomes" id="UP000238442"/>
    </source>
</evidence>
<dbReference type="EMBL" id="CP027062">
    <property type="protein sequence ID" value="AVI50760.1"/>
    <property type="molecule type" value="Genomic_DNA"/>
</dbReference>
<proteinExistence type="predicted"/>
<dbReference type="KEGG" id="aue:C5O00_06065"/>
<dbReference type="OrthoDB" id="608579at2"/>
<feature type="signal peptide" evidence="1">
    <location>
        <begin position="1"/>
        <end position="34"/>
    </location>
</feature>